<dbReference type="EMBL" id="CAJVPY010008458">
    <property type="protein sequence ID" value="CAG8696248.1"/>
    <property type="molecule type" value="Genomic_DNA"/>
</dbReference>
<dbReference type="Proteomes" id="UP000789405">
    <property type="component" value="Unassembled WGS sequence"/>
</dbReference>
<keyword evidence="3" id="KW-1185">Reference proteome</keyword>
<sequence length="187" mass="21584">MPFYQSIMILDERYLLTIVKNNNSSEFNKSEFGVCFSQENYNELLMSDLLVDIDNLGLANDNTEEILDSQNVSSAKGQKQGRKRLHKSKSNHSDIFTMEVRQQVNSSESLNFRPLQHNHPLREKGYLNLPRFEPLALAVQDTCKRLYIPASNMSLDEMIVHFSGRSAHTVRMKFKPTPEGYKILALW</sequence>
<reference evidence="2" key="1">
    <citation type="submission" date="2021-06" db="EMBL/GenBank/DDBJ databases">
        <authorList>
            <person name="Kallberg Y."/>
            <person name="Tangrot J."/>
            <person name="Rosling A."/>
        </authorList>
    </citation>
    <scope>NUCLEOTIDE SEQUENCE</scope>
    <source>
        <strain evidence="2">MA453B</strain>
    </source>
</reference>
<feature type="domain" description="PiggyBac transposable element-derived protein" evidence="1">
    <location>
        <begin position="126"/>
        <end position="186"/>
    </location>
</feature>
<name>A0A9N9HLM8_9GLOM</name>
<proteinExistence type="predicted"/>
<evidence type="ECO:0000259" key="1">
    <source>
        <dbReference type="Pfam" id="PF13843"/>
    </source>
</evidence>
<dbReference type="Pfam" id="PF13843">
    <property type="entry name" value="DDE_Tnp_1_7"/>
    <property type="match status" value="1"/>
</dbReference>
<dbReference type="AlphaFoldDB" id="A0A9N9HLM8"/>
<comment type="caution">
    <text evidence="2">The sequence shown here is derived from an EMBL/GenBank/DDBJ whole genome shotgun (WGS) entry which is preliminary data.</text>
</comment>
<gene>
    <name evidence="2" type="ORF">DERYTH_LOCUS12692</name>
</gene>
<accession>A0A9N9HLM8</accession>
<organism evidence="2 3">
    <name type="scientific">Dentiscutata erythropus</name>
    <dbReference type="NCBI Taxonomy" id="1348616"/>
    <lineage>
        <taxon>Eukaryota</taxon>
        <taxon>Fungi</taxon>
        <taxon>Fungi incertae sedis</taxon>
        <taxon>Mucoromycota</taxon>
        <taxon>Glomeromycotina</taxon>
        <taxon>Glomeromycetes</taxon>
        <taxon>Diversisporales</taxon>
        <taxon>Gigasporaceae</taxon>
        <taxon>Dentiscutata</taxon>
    </lineage>
</organism>
<evidence type="ECO:0000313" key="3">
    <source>
        <dbReference type="Proteomes" id="UP000789405"/>
    </source>
</evidence>
<dbReference type="InterPro" id="IPR029526">
    <property type="entry name" value="PGBD"/>
</dbReference>
<protein>
    <submittedName>
        <fullName evidence="2">10246_t:CDS:1</fullName>
    </submittedName>
</protein>
<evidence type="ECO:0000313" key="2">
    <source>
        <dbReference type="EMBL" id="CAG8696248.1"/>
    </source>
</evidence>